<keyword evidence="2" id="KW-1185">Reference proteome</keyword>
<protein>
    <submittedName>
        <fullName evidence="1">Uncharacterized protein</fullName>
    </submittedName>
</protein>
<name>A0ABP0YB31_9ROSI</name>
<evidence type="ECO:0000313" key="1">
    <source>
        <dbReference type="EMBL" id="CAK9317685.1"/>
    </source>
</evidence>
<reference evidence="1 2" key="1">
    <citation type="submission" date="2024-03" db="EMBL/GenBank/DDBJ databases">
        <authorList>
            <person name="Gkanogiannis A."/>
            <person name="Becerra Lopez-Lavalle L."/>
        </authorList>
    </citation>
    <scope>NUCLEOTIDE SEQUENCE [LARGE SCALE GENOMIC DNA]</scope>
</reference>
<accession>A0ABP0YB31</accession>
<gene>
    <name evidence="1" type="ORF">CITCOLO1_LOCUS9597</name>
</gene>
<organism evidence="1 2">
    <name type="scientific">Citrullus colocynthis</name>
    <name type="common">colocynth</name>
    <dbReference type="NCBI Taxonomy" id="252529"/>
    <lineage>
        <taxon>Eukaryota</taxon>
        <taxon>Viridiplantae</taxon>
        <taxon>Streptophyta</taxon>
        <taxon>Embryophyta</taxon>
        <taxon>Tracheophyta</taxon>
        <taxon>Spermatophyta</taxon>
        <taxon>Magnoliopsida</taxon>
        <taxon>eudicotyledons</taxon>
        <taxon>Gunneridae</taxon>
        <taxon>Pentapetalae</taxon>
        <taxon>rosids</taxon>
        <taxon>fabids</taxon>
        <taxon>Cucurbitales</taxon>
        <taxon>Cucurbitaceae</taxon>
        <taxon>Benincaseae</taxon>
        <taxon>Citrullus</taxon>
    </lineage>
</organism>
<dbReference type="EMBL" id="OZ021737">
    <property type="protein sequence ID" value="CAK9317685.1"/>
    <property type="molecule type" value="Genomic_DNA"/>
</dbReference>
<proteinExistence type="predicted"/>
<dbReference type="Proteomes" id="UP001642487">
    <property type="component" value="Chromosome 3"/>
</dbReference>
<sequence>MEQPRVTLNRKFWESIVFFDDPLQQLRMATTSGDSSNKKRRWTTTTVMAGDNTSKRPLQQQQVEMIDGSTREHRQQTWQHLPLTSVVRELRRVLSRTLYTQLNCSSG</sequence>
<evidence type="ECO:0000313" key="2">
    <source>
        <dbReference type="Proteomes" id="UP001642487"/>
    </source>
</evidence>